<accession>A0A1E3NWH7</accession>
<evidence type="ECO:0000313" key="2">
    <source>
        <dbReference type="Proteomes" id="UP000094112"/>
    </source>
</evidence>
<evidence type="ECO:0000313" key="1">
    <source>
        <dbReference type="EMBL" id="ODQ57475.1"/>
    </source>
</evidence>
<organism evidence="1 2">
    <name type="scientific">Wickerhamomyces anomalus (strain ATCC 58044 / CBS 1984 / NCYC 433 / NRRL Y-366-8)</name>
    <name type="common">Yeast</name>
    <name type="synonym">Hansenula anomala</name>
    <dbReference type="NCBI Taxonomy" id="683960"/>
    <lineage>
        <taxon>Eukaryota</taxon>
        <taxon>Fungi</taxon>
        <taxon>Dikarya</taxon>
        <taxon>Ascomycota</taxon>
        <taxon>Saccharomycotina</taxon>
        <taxon>Saccharomycetes</taxon>
        <taxon>Phaffomycetales</taxon>
        <taxon>Wickerhamomycetaceae</taxon>
        <taxon>Wickerhamomyces</taxon>
    </lineage>
</organism>
<name>A0A1E3NWH7_WICAA</name>
<dbReference type="Proteomes" id="UP000094112">
    <property type="component" value="Unassembled WGS sequence"/>
</dbReference>
<protein>
    <submittedName>
        <fullName evidence="1">Uncharacterized protein</fullName>
    </submittedName>
</protein>
<dbReference type="GeneID" id="30202375"/>
<proteinExistence type="predicted"/>
<reference evidence="1 2" key="1">
    <citation type="journal article" date="2016" name="Proc. Natl. Acad. Sci. U.S.A.">
        <title>Comparative genomics of biotechnologically important yeasts.</title>
        <authorList>
            <person name="Riley R."/>
            <person name="Haridas S."/>
            <person name="Wolfe K.H."/>
            <person name="Lopes M.R."/>
            <person name="Hittinger C.T."/>
            <person name="Goeker M."/>
            <person name="Salamov A.A."/>
            <person name="Wisecaver J.H."/>
            <person name="Long T.M."/>
            <person name="Calvey C.H."/>
            <person name="Aerts A.L."/>
            <person name="Barry K.W."/>
            <person name="Choi C."/>
            <person name="Clum A."/>
            <person name="Coughlan A.Y."/>
            <person name="Deshpande S."/>
            <person name="Douglass A.P."/>
            <person name="Hanson S.J."/>
            <person name="Klenk H.-P."/>
            <person name="LaButti K.M."/>
            <person name="Lapidus A."/>
            <person name="Lindquist E.A."/>
            <person name="Lipzen A.M."/>
            <person name="Meier-Kolthoff J.P."/>
            <person name="Ohm R.A."/>
            <person name="Otillar R.P."/>
            <person name="Pangilinan J.L."/>
            <person name="Peng Y."/>
            <person name="Rokas A."/>
            <person name="Rosa C.A."/>
            <person name="Scheuner C."/>
            <person name="Sibirny A.A."/>
            <person name="Slot J.C."/>
            <person name="Stielow J.B."/>
            <person name="Sun H."/>
            <person name="Kurtzman C.P."/>
            <person name="Blackwell M."/>
            <person name="Grigoriev I.V."/>
            <person name="Jeffries T.W."/>
        </authorList>
    </citation>
    <scope>NUCLEOTIDE SEQUENCE [LARGE SCALE GENOMIC DNA]</scope>
    <source>
        <strain evidence="2">ATCC 58044 / CBS 1984 / NCYC 433 / NRRL Y-366-8</strain>
    </source>
</reference>
<keyword evidence="2" id="KW-1185">Reference proteome</keyword>
<dbReference type="EMBL" id="KV454213">
    <property type="protein sequence ID" value="ODQ57475.1"/>
    <property type="molecule type" value="Genomic_DNA"/>
</dbReference>
<gene>
    <name evidence="1" type="ORF">WICANDRAFT_80812</name>
</gene>
<sequence>MYTYVKYIVYYAHNRDTLIRNLNNELKKPLLEINYHLFFDNFSITTRNVSGQNEASNILDFSDHKTWFWSITEFVVDNVSSFVYSNIIRNANTVSDLHNADFSNCEFEISKLWKLLFLMPPSGNIVTHNTGGSPLNAASNNRISEAIGVIEFDLKYRSTSYLLTELVANLEKKINTALCNKSWYSTWVILKKLLNGTIDNCLAGSQELSELPEGWISLIFERRAITPIKTFMSYILELNIETTREAIQFNNSYNKYRDKFISDRLRTLRNDPAPIEVISGLRLVSKDEAGVEKTKIIINSERPRIIPNQVPQQNSVGATHNNQVINNSTNQIFSYTLCTNLDQGLLVDLEHTIFMNFNSKFKKQQDGSLTGSAECMLINDVNFYTAAETPTLQQKLNSRILIGALICDKSKIADGDESGLSAQRPIRRRSTNSILEKLESNLYPNVEIQAWTLKSSFFSLKQQQPSPPLQQKYQD</sequence>
<dbReference type="RefSeq" id="XP_019036682.1">
    <property type="nucleotide sequence ID" value="XM_019185129.1"/>
</dbReference>
<dbReference type="AlphaFoldDB" id="A0A1E3NWH7"/>